<dbReference type="EMBL" id="CP053452">
    <property type="protein sequence ID" value="QJW95802.1"/>
    <property type="molecule type" value="Genomic_DNA"/>
</dbReference>
<dbReference type="KEGG" id="ftj:FTUN_3356"/>
<evidence type="ECO:0000313" key="2">
    <source>
        <dbReference type="EMBL" id="QJW95802.1"/>
    </source>
</evidence>
<organism evidence="2 3">
    <name type="scientific">Frigoriglobus tundricola</name>
    <dbReference type="NCBI Taxonomy" id="2774151"/>
    <lineage>
        <taxon>Bacteria</taxon>
        <taxon>Pseudomonadati</taxon>
        <taxon>Planctomycetota</taxon>
        <taxon>Planctomycetia</taxon>
        <taxon>Gemmatales</taxon>
        <taxon>Gemmataceae</taxon>
        <taxon>Frigoriglobus</taxon>
    </lineage>
</organism>
<proteinExistence type="predicted"/>
<keyword evidence="1" id="KW-0812">Transmembrane</keyword>
<reference evidence="3" key="1">
    <citation type="submission" date="2020-05" db="EMBL/GenBank/DDBJ databases">
        <title>Frigoriglobus tundricola gen. nov., sp. nov., a psychrotolerant cellulolytic planctomycete of the family Gemmataceae with two divergent copies of 16S rRNA gene.</title>
        <authorList>
            <person name="Kulichevskaya I.S."/>
            <person name="Ivanova A.A."/>
            <person name="Naumoff D.G."/>
            <person name="Beletsky A.V."/>
            <person name="Rijpstra W.I.C."/>
            <person name="Sinninghe Damste J.S."/>
            <person name="Mardanov A.V."/>
            <person name="Ravin N.V."/>
            <person name="Dedysh S.N."/>
        </authorList>
    </citation>
    <scope>NUCLEOTIDE SEQUENCE [LARGE SCALE GENOMIC DNA]</scope>
    <source>
        <strain evidence="3">PL17</strain>
    </source>
</reference>
<keyword evidence="1" id="KW-1133">Transmembrane helix</keyword>
<accession>A0A6M5YS43</accession>
<name>A0A6M5YS43_9BACT</name>
<feature type="transmembrane region" description="Helical" evidence="1">
    <location>
        <begin position="23"/>
        <end position="43"/>
    </location>
</feature>
<dbReference type="Proteomes" id="UP000503447">
    <property type="component" value="Chromosome"/>
</dbReference>
<evidence type="ECO:0000313" key="3">
    <source>
        <dbReference type="Proteomes" id="UP000503447"/>
    </source>
</evidence>
<dbReference type="AlphaFoldDB" id="A0A6M5YS43"/>
<evidence type="ECO:0000256" key="1">
    <source>
        <dbReference type="SAM" id="Phobius"/>
    </source>
</evidence>
<keyword evidence="1" id="KW-0472">Membrane</keyword>
<sequence>MGHPSATKNNPSAHEMWAGKKTALMAIVLAIELAQLTIIEIFVV</sequence>
<gene>
    <name evidence="2" type="ORF">FTUN_3356</name>
</gene>
<protein>
    <submittedName>
        <fullName evidence="2">Uncharacterized protein</fullName>
    </submittedName>
</protein>
<keyword evidence="3" id="KW-1185">Reference proteome</keyword>